<gene>
    <name evidence="2" type="ORF">FSB_LOCUS19439</name>
</gene>
<dbReference type="Pfam" id="PF23753">
    <property type="entry name" value="TPR_WDR11"/>
    <property type="match status" value="1"/>
</dbReference>
<accession>A0A2N9FL90</accession>
<proteinExistence type="predicted"/>
<reference evidence="2" key="1">
    <citation type="submission" date="2018-02" db="EMBL/GenBank/DDBJ databases">
        <authorList>
            <person name="Cohen D.B."/>
            <person name="Kent A.D."/>
        </authorList>
    </citation>
    <scope>NUCLEOTIDE SEQUENCE</scope>
</reference>
<dbReference type="InterPro" id="IPR057854">
    <property type="entry name" value="TPR_WDR11"/>
</dbReference>
<evidence type="ECO:0000259" key="1">
    <source>
        <dbReference type="Pfam" id="PF23753"/>
    </source>
</evidence>
<evidence type="ECO:0000313" key="2">
    <source>
        <dbReference type="EMBL" id="SPC91557.1"/>
    </source>
</evidence>
<feature type="domain" description="WDR11 TPR" evidence="1">
    <location>
        <begin position="21"/>
        <end position="64"/>
    </location>
</feature>
<protein>
    <recommendedName>
        <fullName evidence="1">WDR11 TPR domain-containing protein</fullName>
    </recommendedName>
</protein>
<organism evidence="2">
    <name type="scientific">Fagus sylvatica</name>
    <name type="common">Beechnut</name>
    <dbReference type="NCBI Taxonomy" id="28930"/>
    <lineage>
        <taxon>Eukaryota</taxon>
        <taxon>Viridiplantae</taxon>
        <taxon>Streptophyta</taxon>
        <taxon>Embryophyta</taxon>
        <taxon>Tracheophyta</taxon>
        <taxon>Spermatophyta</taxon>
        <taxon>Magnoliopsida</taxon>
        <taxon>eudicotyledons</taxon>
        <taxon>Gunneridae</taxon>
        <taxon>Pentapetalae</taxon>
        <taxon>rosids</taxon>
        <taxon>fabids</taxon>
        <taxon>Fagales</taxon>
        <taxon>Fagaceae</taxon>
        <taxon>Fagus</taxon>
    </lineage>
</organism>
<dbReference type="AlphaFoldDB" id="A0A2N9FL90"/>
<dbReference type="EMBL" id="OIVN01001233">
    <property type="protein sequence ID" value="SPC91557.1"/>
    <property type="molecule type" value="Genomic_DNA"/>
</dbReference>
<sequence>MVGEGIVWTVVVVVMELRRWSGICRVLQRWAEHTLRAEHNIWRALILYVGAGALQEALVALQEALAEKKIGASVHGLSTIL</sequence>
<name>A0A2N9FL90_FAGSY</name>